<keyword evidence="3" id="KW-1185">Reference proteome</keyword>
<gene>
    <name evidence="2" type="ORF">GGR38_000927</name>
</gene>
<sequence>MSLQSVALWLSETPLALELADSNWLFGTVEALHVAALTLVIGSIALVDLRLIGVGPARGTAQEVLERLVPFTLVGFGFALASGSVLLFANPIGYSENFWFAAKFSLLALAGINALVFHLFAQRKLAEPGSVIPRISGAISLSLWLGIVIAGRWIGYTL</sequence>
<evidence type="ECO:0008006" key="4">
    <source>
        <dbReference type="Google" id="ProtNLM"/>
    </source>
</evidence>
<keyword evidence="1" id="KW-0472">Membrane</keyword>
<feature type="transmembrane region" description="Helical" evidence="1">
    <location>
        <begin position="132"/>
        <end position="154"/>
    </location>
</feature>
<organism evidence="2 3">
    <name type="scientific">Novosphingobium sediminicola</name>
    <dbReference type="NCBI Taxonomy" id="563162"/>
    <lineage>
        <taxon>Bacteria</taxon>
        <taxon>Pseudomonadati</taxon>
        <taxon>Pseudomonadota</taxon>
        <taxon>Alphaproteobacteria</taxon>
        <taxon>Sphingomonadales</taxon>
        <taxon>Sphingomonadaceae</taxon>
        <taxon>Novosphingobium</taxon>
    </lineage>
</organism>
<comment type="caution">
    <text evidence="2">The sequence shown here is derived from an EMBL/GenBank/DDBJ whole genome shotgun (WGS) entry which is preliminary data.</text>
</comment>
<name>A0A7W6CEI4_9SPHN</name>
<dbReference type="AlphaFoldDB" id="A0A7W6CEI4"/>
<protein>
    <recommendedName>
        <fullName evidence="4">DUF2214 domain-containing protein</fullName>
    </recommendedName>
</protein>
<dbReference type="Proteomes" id="UP000548867">
    <property type="component" value="Unassembled WGS sequence"/>
</dbReference>
<proteinExistence type="predicted"/>
<evidence type="ECO:0000256" key="1">
    <source>
        <dbReference type="SAM" id="Phobius"/>
    </source>
</evidence>
<dbReference type="EMBL" id="JACIDX010000003">
    <property type="protein sequence ID" value="MBB3954000.1"/>
    <property type="molecule type" value="Genomic_DNA"/>
</dbReference>
<evidence type="ECO:0000313" key="3">
    <source>
        <dbReference type="Proteomes" id="UP000548867"/>
    </source>
</evidence>
<reference evidence="2 3" key="1">
    <citation type="submission" date="2020-08" db="EMBL/GenBank/DDBJ databases">
        <title>Genomic Encyclopedia of Type Strains, Phase IV (KMG-IV): sequencing the most valuable type-strain genomes for metagenomic binning, comparative biology and taxonomic classification.</title>
        <authorList>
            <person name="Goeker M."/>
        </authorList>
    </citation>
    <scope>NUCLEOTIDE SEQUENCE [LARGE SCALE GENOMIC DNA]</scope>
    <source>
        <strain evidence="2 3">DSM 27057</strain>
    </source>
</reference>
<keyword evidence="1" id="KW-0812">Transmembrane</keyword>
<evidence type="ECO:0000313" key="2">
    <source>
        <dbReference type="EMBL" id="MBB3954000.1"/>
    </source>
</evidence>
<accession>A0A7W6CEI4</accession>
<feature type="transmembrane region" description="Helical" evidence="1">
    <location>
        <begin position="68"/>
        <end position="92"/>
    </location>
</feature>
<dbReference type="RefSeq" id="WP_183623172.1">
    <property type="nucleotide sequence ID" value="NZ_JACIDX010000003.1"/>
</dbReference>
<feature type="transmembrane region" description="Helical" evidence="1">
    <location>
        <begin position="24"/>
        <end position="47"/>
    </location>
</feature>
<keyword evidence="1" id="KW-1133">Transmembrane helix</keyword>
<feature type="transmembrane region" description="Helical" evidence="1">
    <location>
        <begin position="98"/>
        <end position="120"/>
    </location>
</feature>